<dbReference type="InterPro" id="IPR011037">
    <property type="entry name" value="Pyrv_Knase-like_insert_dom_sf"/>
</dbReference>
<dbReference type="EMBL" id="CP064654">
    <property type="protein sequence ID" value="QPC98981.1"/>
    <property type="molecule type" value="Genomic_DNA"/>
</dbReference>
<dbReference type="InterPro" id="IPR052716">
    <property type="entry name" value="MOSC_domain"/>
</dbReference>
<dbReference type="AlphaFoldDB" id="A0A7S8F4G5"/>
<name>A0A7S8F4G5_9SPHN</name>
<evidence type="ECO:0000259" key="1">
    <source>
        <dbReference type="PROSITE" id="PS51340"/>
    </source>
</evidence>
<dbReference type="SUPFAM" id="SSF50800">
    <property type="entry name" value="PK beta-barrel domain-like"/>
    <property type="match status" value="1"/>
</dbReference>
<organism evidence="2 3">
    <name type="scientific">Qipengyuania soli</name>
    <dbReference type="NCBI Taxonomy" id="2782568"/>
    <lineage>
        <taxon>Bacteria</taxon>
        <taxon>Pseudomonadati</taxon>
        <taxon>Pseudomonadota</taxon>
        <taxon>Alphaproteobacteria</taxon>
        <taxon>Sphingomonadales</taxon>
        <taxon>Erythrobacteraceae</taxon>
        <taxon>Qipengyuania</taxon>
    </lineage>
</organism>
<dbReference type="Proteomes" id="UP000594459">
    <property type="component" value="Chromosome"/>
</dbReference>
<dbReference type="RefSeq" id="WP_200981985.1">
    <property type="nucleotide sequence ID" value="NZ_CP064654.1"/>
</dbReference>
<dbReference type="Gene3D" id="2.40.33.20">
    <property type="entry name" value="PK beta-barrel domain-like"/>
    <property type="match status" value="1"/>
</dbReference>
<sequence length="183" mass="19531">MTDQIGSVVAVSARPGHNFSKPVRDAVTLIEGLGVEGDAHLGRTVKHRSRVAVDPSQPNLRQVHLISVELLEEMAGLGFDLAAGDLGENILVRGLDLIDLPRGTRLQIGGTAEIEVTGLRNPCRQIENFRPGLLKPMIGRDAQGRAVLKTGIMGVVLKGGEVRAGDAVVAILPPEPHVRLERV</sequence>
<keyword evidence="3" id="KW-1185">Reference proteome</keyword>
<protein>
    <submittedName>
        <fullName evidence="2">MOSC domain-containing protein</fullName>
    </submittedName>
</protein>
<dbReference type="Pfam" id="PF03473">
    <property type="entry name" value="MOSC"/>
    <property type="match status" value="1"/>
</dbReference>
<proteinExistence type="predicted"/>
<accession>A0A7S8F4G5</accession>
<dbReference type="GO" id="GO:0030151">
    <property type="term" value="F:molybdenum ion binding"/>
    <property type="evidence" value="ECO:0007669"/>
    <property type="project" value="InterPro"/>
</dbReference>
<dbReference type="InterPro" id="IPR005302">
    <property type="entry name" value="MoCF_Sase_C"/>
</dbReference>
<dbReference type="GO" id="GO:0003824">
    <property type="term" value="F:catalytic activity"/>
    <property type="evidence" value="ECO:0007669"/>
    <property type="project" value="InterPro"/>
</dbReference>
<evidence type="ECO:0000313" key="2">
    <source>
        <dbReference type="EMBL" id="QPC98981.1"/>
    </source>
</evidence>
<reference evidence="2 3" key="1">
    <citation type="submission" date="2020-11" db="EMBL/GenBank/DDBJ databases">
        <title>The genome sequence of Erythrobacter sp. 6D36.</title>
        <authorList>
            <person name="Liu Y."/>
        </authorList>
    </citation>
    <scope>NUCLEOTIDE SEQUENCE [LARGE SCALE GENOMIC DNA]</scope>
    <source>
        <strain evidence="2 3">6D36</strain>
    </source>
</reference>
<gene>
    <name evidence="2" type="ORF">IRL76_14320</name>
</gene>
<feature type="domain" description="MOSC" evidence="1">
    <location>
        <begin position="21"/>
        <end position="171"/>
    </location>
</feature>
<dbReference type="GO" id="GO:0030170">
    <property type="term" value="F:pyridoxal phosphate binding"/>
    <property type="evidence" value="ECO:0007669"/>
    <property type="project" value="InterPro"/>
</dbReference>
<dbReference type="PROSITE" id="PS51340">
    <property type="entry name" value="MOSC"/>
    <property type="match status" value="1"/>
</dbReference>
<evidence type="ECO:0000313" key="3">
    <source>
        <dbReference type="Proteomes" id="UP000594459"/>
    </source>
</evidence>
<dbReference type="PANTHER" id="PTHR36930:SF1">
    <property type="entry name" value="MOSC DOMAIN-CONTAINING PROTEIN"/>
    <property type="match status" value="1"/>
</dbReference>
<dbReference type="PANTHER" id="PTHR36930">
    <property type="entry name" value="METAL-SULFUR CLUSTER BIOSYNTHESIS PROTEINS YUAD-RELATED"/>
    <property type="match status" value="1"/>
</dbReference>
<dbReference type="KEGG" id="qso:IRL76_14320"/>